<dbReference type="Proteomes" id="UP000179920">
    <property type="component" value="Chromosome IV"/>
</dbReference>
<sequence>MQSLISLIESELSEPYIVYTYRYFVNQWPDLCFLAISPSASRARHSNLNTNLSGGEAIGCIVCKLDRHQKGFRLVRGYIAMISVASPHRGRGVAKRLVCKAIEQMVAKGAQEIVLETEADNKAALALYEGLGFVREKRLHRFYLNGKDSFRLVLPIPKSMQNPIVEGLDGPPPNGLVQPPYPPSYTSSQAESHEIAPAEHSMSNDYFL</sequence>
<gene>
    <name evidence="6" type="ORF">UBRO_02391</name>
</gene>
<feature type="compositionally biased region" description="Pro residues" evidence="4">
    <location>
        <begin position="170"/>
        <end position="183"/>
    </location>
</feature>
<dbReference type="PROSITE" id="PS51186">
    <property type="entry name" value="GNAT"/>
    <property type="match status" value="1"/>
</dbReference>
<dbReference type="PANTHER" id="PTHR45896">
    <property type="entry name" value="N-ALPHA-ACETYLTRANSFERASE 30"/>
    <property type="match status" value="1"/>
</dbReference>
<organism evidence="6 7">
    <name type="scientific">Ustilago bromivora</name>
    <dbReference type="NCBI Taxonomy" id="307758"/>
    <lineage>
        <taxon>Eukaryota</taxon>
        <taxon>Fungi</taxon>
        <taxon>Dikarya</taxon>
        <taxon>Basidiomycota</taxon>
        <taxon>Ustilaginomycotina</taxon>
        <taxon>Ustilaginomycetes</taxon>
        <taxon>Ustilaginales</taxon>
        <taxon>Ustilaginaceae</taxon>
        <taxon>Ustilago</taxon>
    </lineage>
</organism>
<evidence type="ECO:0000256" key="4">
    <source>
        <dbReference type="SAM" id="MobiDB-lite"/>
    </source>
</evidence>
<keyword evidence="1 6" id="KW-0808">Transferase</keyword>
<dbReference type="FunFam" id="3.40.630.30:FF:000091">
    <property type="entry name" value="Peptide alpha-N-acetyltransferase"/>
    <property type="match status" value="1"/>
</dbReference>
<name>A0A1K0G0Z9_9BASI</name>
<dbReference type="AlphaFoldDB" id="A0A1K0G0Z9"/>
<evidence type="ECO:0000313" key="6">
    <source>
        <dbReference type="EMBL" id="SAM80339.1"/>
    </source>
</evidence>
<evidence type="ECO:0000256" key="3">
    <source>
        <dbReference type="ARBA" id="ARBA00024025"/>
    </source>
</evidence>
<dbReference type="EMBL" id="LT558120">
    <property type="protein sequence ID" value="SAM80339.1"/>
    <property type="molecule type" value="Genomic_DNA"/>
</dbReference>
<feature type="domain" description="N-acetyltransferase" evidence="5">
    <location>
        <begin position="1"/>
        <end position="157"/>
    </location>
</feature>
<dbReference type="GO" id="GO:0031417">
    <property type="term" value="C:NatC complex"/>
    <property type="evidence" value="ECO:0007669"/>
    <property type="project" value="TreeGrafter"/>
</dbReference>
<dbReference type="InterPro" id="IPR044542">
    <property type="entry name" value="NAA30-like"/>
</dbReference>
<keyword evidence="2" id="KW-0012">Acyltransferase</keyword>
<reference evidence="7" key="1">
    <citation type="submission" date="2016-04" db="EMBL/GenBank/DDBJ databases">
        <authorList>
            <person name="Guldener U."/>
            <person name="Guldener U."/>
        </authorList>
    </citation>
    <scope>NUCLEOTIDE SEQUENCE [LARGE SCALE GENOMIC DNA]</scope>
    <source>
        <strain evidence="7">UB2112</strain>
    </source>
</reference>
<evidence type="ECO:0000313" key="7">
    <source>
        <dbReference type="Proteomes" id="UP000179920"/>
    </source>
</evidence>
<evidence type="ECO:0000256" key="2">
    <source>
        <dbReference type="ARBA" id="ARBA00023315"/>
    </source>
</evidence>
<evidence type="ECO:0000259" key="5">
    <source>
        <dbReference type="PROSITE" id="PS51186"/>
    </source>
</evidence>
<dbReference type="SUPFAM" id="SSF55729">
    <property type="entry name" value="Acyl-CoA N-acyltransferases (Nat)"/>
    <property type="match status" value="1"/>
</dbReference>
<dbReference type="Gene3D" id="3.40.630.30">
    <property type="match status" value="1"/>
</dbReference>
<proteinExistence type="inferred from homology"/>
<protein>
    <submittedName>
        <fullName evidence="6">Related to MAK3 N-acetyltransferase</fullName>
    </submittedName>
</protein>
<dbReference type="OrthoDB" id="249099at2759"/>
<evidence type="ECO:0000256" key="1">
    <source>
        <dbReference type="ARBA" id="ARBA00022679"/>
    </source>
</evidence>
<dbReference type="CDD" id="cd04301">
    <property type="entry name" value="NAT_SF"/>
    <property type="match status" value="1"/>
</dbReference>
<dbReference type="InterPro" id="IPR016181">
    <property type="entry name" value="Acyl_CoA_acyltransferase"/>
</dbReference>
<dbReference type="InterPro" id="IPR000182">
    <property type="entry name" value="GNAT_dom"/>
</dbReference>
<accession>A0A1K0G0Z9</accession>
<dbReference type="Pfam" id="PF00583">
    <property type="entry name" value="Acetyltransf_1"/>
    <property type="match status" value="1"/>
</dbReference>
<comment type="similarity">
    <text evidence="3">Belongs to the acetyltransferase family. MAK3 subfamily.</text>
</comment>
<dbReference type="GO" id="GO:0004596">
    <property type="term" value="F:protein-N-terminal amino-acid acetyltransferase activity"/>
    <property type="evidence" value="ECO:0007669"/>
    <property type="project" value="InterPro"/>
</dbReference>
<feature type="region of interest" description="Disordered" evidence="4">
    <location>
        <begin position="164"/>
        <end position="208"/>
    </location>
</feature>
<dbReference type="PANTHER" id="PTHR45896:SF1">
    <property type="entry name" value="N-ALPHA-ACETYLTRANSFERASE 30"/>
    <property type="match status" value="1"/>
</dbReference>